<evidence type="ECO:0000313" key="1">
    <source>
        <dbReference type="EMBL" id="MCW7554890.1"/>
    </source>
</evidence>
<name>A0ABT3MZT2_9GAMM</name>
<keyword evidence="2" id="KW-1185">Reference proteome</keyword>
<sequence>MLSVTAQAMQPVPVTECVTLVRGQSSLPDSGEVGGILGVATPESPVTTRIQNQDPFYQNLLEFLQNELTAIQGSLSGGQQPALMDRDTVRSWLQTWVRDTGQTIDRLPLLYVLRWLYRNQRAGDSLQNRLATLIHLVSQSPVMGGPTGGESVLVRDTTSLLRESLRAILEGLDQDSVGAGVAWDHHIDRTLENIYVLLQLEALSSLLHSSSENNRAVFAFMERSSIIVSSILPVYTTSLSRSFLASQLYFLYARSHSVSGAESSSDIIRPYINLLSIYGRLSGDSRLVRFTEQTEEINVNSVDQIVDRYTQLERGVSGSTELSHQLRNSVSHFLTYPLESVQSNPTEPFHDALVSALTEQINQRSTDDSFDETVFGSVTAEQHNLLRALAAKAAKKTR</sequence>
<accession>A0ABT3MZT2</accession>
<protein>
    <submittedName>
        <fullName evidence="1">Uncharacterized protein</fullName>
    </submittedName>
</protein>
<organism evidence="1 2">
    <name type="scientific">Endozoicomonas gorgoniicola</name>
    <dbReference type="NCBI Taxonomy" id="1234144"/>
    <lineage>
        <taxon>Bacteria</taxon>
        <taxon>Pseudomonadati</taxon>
        <taxon>Pseudomonadota</taxon>
        <taxon>Gammaproteobacteria</taxon>
        <taxon>Oceanospirillales</taxon>
        <taxon>Endozoicomonadaceae</taxon>
        <taxon>Endozoicomonas</taxon>
    </lineage>
</organism>
<dbReference type="RefSeq" id="WP_262564649.1">
    <property type="nucleotide sequence ID" value="NZ_JAPFCC010000001.1"/>
</dbReference>
<gene>
    <name evidence="1" type="ORF">NX722_20165</name>
</gene>
<dbReference type="Proteomes" id="UP001209854">
    <property type="component" value="Unassembled WGS sequence"/>
</dbReference>
<dbReference type="EMBL" id="JAPFCC010000001">
    <property type="protein sequence ID" value="MCW7554890.1"/>
    <property type="molecule type" value="Genomic_DNA"/>
</dbReference>
<reference evidence="1 2" key="1">
    <citation type="submission" date="2022-10" db="EMBL/GenBank/DDBJ databases">
        <title>High-quality genome sequences of two octocoral-associated bacteria, Endozoicomonas euniceicola EF212 and Endozoicomonas gorgoniicola PS125.</title>
        <authorList>
            <person name="Chiou Y.-J."/>
            <person name="Chen Y.-H."/>
        </authorList>
    </citation>
    <scope>NUCLEOTIDE SEQUENCE [LARGE SCALE GENOMIC DNA]</scope>
    <source>
        <strain evidence="1 2">PS125</strain>
    </source>
</reference>
<evidence type="ECO:0000313" key="2">
    <source>
        <dbReference type="Proteomes" id="UP001209854"/>
    </source>
</evidence>
<comment type="caution">
    <text evidence="1">The sequence shown here is derived from an EMBL/GenBank/DDBJ whole genome shotgun (WGS) entry which is preliminary data.</text>
</comment>
<proteinExistence type="predicted"/>